<sequence length="188" mass="21327">MSSHCERPGCSKVGEVIYEVDLRRLLVTIDFPDLSDLTPMNLLCRRHADSLTVPKGWTIINNREEVQRLFSAPVTQQVVKENSQKAIKRQKDSGSSESEKDQTVMANLFDSVIDENAFDFTDELAQLLDTQETEAMPWTPQFDRSGDLNGKLRARGRLLGRAFGQSDIASRDQNRDHSHDHDQLHSES</sequence>
<accession>A0A6J6GQV5</accession>
<proteinExistence type="predicted"/>
<organism evidence="2">
    <name type="scientific">freshwater metagenome</name>
    <dbReference type="NCBI Taxonomy" id="449393"/>
    <lineage>
        <taxon>unclassified sequences</taxon>
        <taxon>metagenomes</taxon>
        <taxon>ecological metagenomes</taxon>
    </lineage>
</organism>
<feature type="compositionally biased region" description="Basic and acidic residues" evidence="1">
    <location>
        <begin position="169"/>
        <end position="188"/>
    </location>
</feature>
<protein>
    <submittedName>
        <fullName evidence="2">Unannotated protein</fullName>
    </submittedName>
</protein>
<evidence type="ECO:0000313" key="2">
    <source>
        <dbReference type="EMBL" id="CAB4602630.1"/>
    </source>
</evidence>
<gene>
    <name evidence="2" type="ORF">UFOPK1826_00776</name>
</gene>
<feature type="region of interest" description="Disordered" evidence="1">
    <location>
        <begin position="163"/>
        <end position="188"/>
    </location>
</feature>
<dbReference type="EMBL" id="CAEZUN010000084">
    <property type="protein sequence ID" value="CAB4602630.1"/>
    <property type="molecule type" value="Genomic_DNA"/>
</dbReference>
<dbReference type="AlphaFoldDB" id="A0A6J6GQV5"/>
<evidence type="ECO:0000256" key="1">
    <source>
        <dbReference type="SAM" id="MobiDB-lite"/>
    </source>
</evidence>
<name>A0A6J6GQV5_9ZZZZ</name>
<reference evidence="2" key="1">
    <citation type="submission" date="2020-05" db="EMBL/GenBank/DDBJ databases">
        <authorList>
            <person name="Chiriac C."/>
            <person name="Salcher M."/>
            <person name="Ghai R."/>
            <person name="Kavagutti S V."/>
        </authorList>
    </citation>
    <scope>NUCLEOTIDE SEQUENCE</scope>
</reference>